<dbReference type="PANTHER" id="PTHR13148">
    <property type="entry name" value="PER1-RELATED"/>
    <property type="match status" value="1"/>
</dbReference>
<feature type="transmembrane region" description="Helical" evidence="8">
    <location>
        <begin position="152"/>
        <end position="170"/>
    </location>
</feature>
<keyword evidence="8" id="KW-0333">Golgi apparatus</keyword>
<feature type="transmembrane region" description="Helical" evidence="8">
    <location>
        <begin position="243"/>
        <end position="265"/>
    </location>
</feature>
<dbReference type="GO" id="GO:0016788">
    <property type="term" value="F:hydrolase activity, acting on ester bonds"/>
    <property type="evidence" value="ECO:0007669"/>
    <property type="project" value="TreeGrafter"/>
</dbReference>
<keyword evidence="10" id="KW-1185">Reference proteome</keyword>
<evidence type="ECO:0000256" key="8">
    <source>
        <dbReference type="RuleBase" id="RU365066"/>
    </source>
</evidence>
<dbReference type="InParanoid" id="A0A1V9XFD0"/>
<evidence type="ECO:0000256" key="2">
    <source>
        <dbReference type="ARBA" id="ARBA00006387"/>
    </source>
</evidence>
<comment type="caution">
    <text evidence="8">Lacks conserved residue(s) required for the propagation of feature annotation.</text>
</comment>
<evidence type="ECO:0000256" key="4">
    <source>
        <dbReference type="ARBA" id="ARBA00022692"/>
    </source>
</evidence>
<evidence type="ECO:0000256" key="5">
    <source>
        <dbReference type="ARBA" id="ARBA00022729"/>
    </source>
</evidence>
<evidence type="ECO:0000256" key="6">
    <source>
        <dbReference type="ARBA" id="ARBA00022989"/>
    </source>
</evidence>
<organism evidence="9 10">
    <name type="scientific">Tropilaelaps mercedesae</name>
    <dbReference type="NCBI Taxonomy" id="418985"/>
    <lineage>
        <taxon>Eukaryota</taxon>
        <taxon>Metazoa</taxon>
        <taxon>Ecdysozoa</taxon>
        <taxon>Arthropoda</taxon>
        <taxon>Chelicerata</taxon>
        <taxon>Arachnida</taxon>
        <taxon>Acari</taxon>
        <taxon>Parasitiformes</taxon>
        <taxon>Mesostigmata</taxon>
        <taxon>Gamasina</taxon>
        <taxon>Dermanyssoidea</taxon>
        <taxon>Laelapidae</taxon>
        <taxon>Tropilaelaps</taxon>
    </lineage>
</organism>
<comment type="caution">
    <text evidence="9">The sequence shown here is derived from an EMBL/GenBank/DDBJ whole genome shotgun (WGS) entry which is preliminary data.</text>
</comment>
<protein>
    <recommendedName>
        <fullName evidence="8">Post-GPI attachment to proteins factor 3</fullName>
    </recommendedName>
</protein>
<feature type="transmembrane region" description="Helical" evidence="8">
    <location>
        <begin position="208"/>
        <end position="231"/>
    </location>
</feature>
<dbReference type="GO" id="GO:0000139">
    <property type="term" value="C:Golgi membrane"/>
    <property type="evidence" value="ECO:0007669"/>
    <property type="project" value="UniProtKB-SubCell"/>
</dbReference>
<dbReference type="Pfam" id="PF04080">
    <property type="entry name" value="Per1"/>
    <property type="match status" value="1"/>
</dbReference>
<evidence type="ECO:0000313" key="9">
    <source>
        <dbReference type="EMBL" id="OQR72103.1"/>
    </source>
</evidence>
<accession>A0A1V9XFD0</accession>
<dbReference type="InterPro" id="IPR007217">
    <property type="entry name" value="Per1-like"/>
</dbReference>
<feature type="transmembrane region" description="Helical" evidence="8">
    <location>
        <begin position="182"/>
        <end position="202"/>
    </location>
</feature>
<evidence type="ECO:0000256" key="3">
    <source>
        <dbReference type="ARBA" id="ARBA00022502"/>
    </source>
</evidence>
<keyword evidence="3 8" id="KW-0337">GPI-anchor biosynthesis</keyword>
<comment type="similarity">
    <text evidence="2 8">Belongs to the PGAP3 family.</text>
</comment>
<reference evidence="9 10" key="1">
    <citation type="journal article" date="2017" name="Gigascience">
        <title>Draft genome of the honey bee ectoparasitic mite, Tropilaelaps mercedesae, is shaped by the parasitic life history.</title>
        <authorList>
            <person name="Dong X."/>
            <person name="Armstrong S.D."/>
            <person name="Xia D."/>
            <person name="Makepeace B.L."/>
            <person name="Darby A.C."/>
            <person name="Kadowaki T."/>
        </authorList>
    </citation>
    <scope>NUCLEOTIDE SEQUENCE [LARGE SCALE GENOMIC DNA]</scope>
    <source>
        <strain evidence="9">Wuxi-XJTLU</strain>
    </source>
</reference>
<keyword evidence="7 8" id="KW-0472">Membrane</keyword>
<keyword evidence="6 8" id="KW-1133">Transmembrane helix</keyword>
<dbReference type="STRING" id="418985.A0A1V9XFD0"/>
<feature type="transmembrane region" description="Helical" evidence="8">
    <location>
        <begin position="121"/>
        <end position="140"/>
    </location>
</feature>
<dbReference type="GO" id="GO:0006506">
    <property type="term" value="P:GPI anchor biosynthetic process"/>
    <property type="evidence" value="ECO:0007669"/>
    <property type="project" value="UniProtKB-KW"/>
</dbReference>
<dbReference type="Proteomes" id="UP000192247">
    <property type="component" value="Unassembled WGS sequence"/>
</dbReference>
<evidence type="ECO:0000256" key="1">
    <source>
        <dbReference type="ARBA" id="ARBA00004127"/>
    </source>
</evidence>
<dbReference type="AlphaFoldDB" id="A0A1V9XFD0"/>
<evidence type="ECO:0000256" key="7">
    <source>
        <dbReference type="ARBA" id="ARBA00023136"/>
    </source>
</evidence>
<name>A0A1V9XFD0_9ACAR</name>
<dbReference type="FunCoup" id="A0A1V9XFD0">
    <property type="interactions" value="475"/>
</dbReference>
<keyword evidence="4 8" id="KW-0812">Transmembrane</keyword>
<dbReference type="GO" id="GO:0005789">
    <property type="term" value="C:endoplasmic reticulum membrane"/>
    <property type="evidence" value="ECO:0007669"/>
    <property type="project" value="TreeGrafter"/>
</dbReference>
<dbReference type="EMBL" id="MNPL01012497">
    <property type="protein sequence ID" value="OQR72103.1"/>
    <property type="molecule type" value="Genomic_DNA"/>
</dbReference>
<comment type="function">
    <text evidence="8">Involved in the lipid remodeling steps of GPI-anchor maturation.</text>
</comment>
<keyword evidence="5" id="KW-0732">Signal</keyword>
<feature type="transmembrane region" description="Helical" evidence="8">
    <location>
        <begin position="271"/>
        <end position="289"/>
    </location>
</feature>
<gene>
    <name evidence="9" type="ORF">BIW11_10582</name>
</gene>
<sequence>MWAHSSNRTESKKAIKNQLHPVGLPLSLTVTPWNGFERSQPWHLRLLGWDCEDECGHQCMWKAVDYFDTFDERVQFRGKWPFVRWLGMQEPASALFSLFNLLAHVYGWNEFTRRVSPNNRFYSLWKTHAYLAMNAWLWSTAFHSRDVPLTEFMDYFGAFSIVLYSLYALVARMTMDKLEPAVQWLVQMPFVGFFLYHLHYMLNIKFDYQYHITLNIVTGIVNSAGWLYWTWKHRVRPHVAKCALVVISLLALSSLEILDFSPLWFVFDAHSLWHLGTVPLPLVWYRFLIDDCRYENALTKSRLPAPPVTRRTLARRGLTRLKELLKEMSVLSVSNDEGFLLE</sequence>
<comment type="subcellular location">
    <subcellularLocation>
        <location evidence="1">Endomembrane system</location>
        <topology evidence="1">Multi-pass membrane protein</topology>
    </subcellularLocation>
    <subcellularLocation>
        <location evidence="8">Golgi apparatus membrane</location>
        <topology evidence="8">Multi-pass membrane protein</topology>
    </subcellularLocation>
</comment>
<dbReference type="OrthoDB" id="419770at2759"/>
<dbReference type="PANTHER" id="PTHR13148:SF0">
    <property type="entry name" value="POST-GPI ATTACHMENT TO PROTEINS FACTOR 3"/>
    <property type="match status" value="1"/>
</dbReference>
<evidence type="ECO:0000313" key="10">
    <source>
        <dbReference type="Proteomes" id="UP000192247"/>
    </source>
</evidence>
<proteinExistence type="inferred from homology"/>